<evidence type="ECO:0000313" key="2">
    <source>
        <dbReference type="Proteomes" id="UP000008549"/>
    </source>
</evidence>
<name>B6IGB0_CAEBR</name>
<accession>B6IGB0</accession>
<evidence type="ECO:0000313" key="1">
    <source>
        <dbReference type="EMBL" id="CAR98940.1"/>
    </source>
</evidence>
<dbReference type="RefSeq" id="XP_045098507.1">
    <property type="nucleotide sequence ID" value="XM_045235510.1"/>
</dbReference>
<protein>
    <submittedName>
        <fullName evidence="1">Protein CBG26338</fullName>
    </submittedName>
</protein>
<dbReference type="GeneID" id="68917818"/>
<dbReference type="KEGG" id="cbr:CBG_26338"/>
<dbReference type="InParanoid" id="B6IGB0"/>
<organism evidence="1 2">
    <name type="scientific">Caenorhabditis briggsae</name>
    <dbReference type="NCBI Taxonomy" id="6238"/>
    <lineage>
        <taxon>Eukaryota</taxon>
        <taxon>Metazoa</taxon>
        <taxon>Ecdysozoa</taxon>
        <taxon>Nematoda</taxon>
        <taxon>Chromadorea</taxon>
        <taxon>Rhabditida</taxon>
        <taxon>Rhabditina</taxon>
        <taxon>Rhabditomorpha</taxon>
        <taxon>Rhabditoidea</taxon>
        <taxon>Rhabditidae</taxon>
        <taxon>Peloderinae</taxon>
        <taxon>Caenorhabditis</taxon>
    </lineage>
</organism>
<dbReference type="CTD" id="68917818"/>
<proteinExistence type="predicted"/>
<sequence length="15" mass="1964">MDHCIFHDDRWLNDF</sequence>
<keyword evidence="2" id="KW-1185">Reference proteome</keyword>
<dbReference type="EMBL" id="HE600909">
    <property type="protein sequence ID" value="CAR98940.1"/>
    <property type="molecule type" value="Genomic_DNA"/>
</dbReference>
<dbReference type="Proteomes" id="UP000008549">
    <property type="component" value="Unassembled WGS sequence"/>
</dbReference>
<reference evidence="1 2" key="1">
    <citation type="journal article" date="2003" name="PLoS Biol.">
        <title>The genome sequence of Caenorhabditis briggsae: a platform for comparative genomics.</title>
        <authorList>
            <person name="Stein L.D."/>
            <person name="Bao Z."/>
            <person name="Blasiar D."/>
            <person name="Blumenthal T."/>
            <person name="Brent M.R."/>
            <person name="Chen N."/>
            <person name="Chinwalla A."/>
            <person name="Clarke L."/>
            <person name="Clee C."/>
            <person name="Coghlan A."/>
            <person name="Coulson A."/>
            <person name="D'Eustachio P."/>
            <person name="Fitch D.H."/>
            <person name="Fulton L.A."/>
            <person name="Fulton R.E."/>
            <person name="Griffiths-Jones S."/>
            <person name="Harris T.W."/>
            <person name="Hillier L.W."/>
            <person name="Kamath R."/>
            <person name="Kuwabara P.E."/>
            <person name="Mardis E.R."/>
            <person name="Marra M.A."/>
            <person name="Miner T.L."/>
            <person name="Minx P."/>
            <person name="Mullikin J.C."/>
            <person name="Plumb R.W."/>
            <person name="Rogers J."/>
            <person name="Schein J.E."/>
            <person name="Sohrmann M."/>
            <person name="Spieth J."/>
            <person name="Stajich J.E."/>
            <person name="Wei C."/>
            <person name="Willey D."/>
            <person name="Wilson R.K."/>
            <person name="Durbin R."/>
            <person name="Waterston R.H."/>
        </authorList>
    </citation>
    <scope>NUCLEOTIDE SEQUENCE [LARGE SCALE GENOMIC DNA]</scope>
    <source>
        <strain evidence="1 2">AF16</strain>
    </source>
</reference>
<reference evidence="1 2" key="2">
    <citation type="journal article" date="2011" name="PLoS Genet.">
        <title>Caenorhabditis briggsae recombinant inbred line genotypes reveal inter-strain incompatibility and the evolution of recombination.</title>
        <authorList>
            <person name="Ross J.A."/>
            <person name="Koboldt D.C."/>
            <person name="Staisch J.E."/>
            <person name="Chamberlin H.M."/>
            <person name="Gupta B.P."/>
            <person name="Miller R.D."/>
            <person name="Baird S.E."/>
            <person name="Haag E.S."/>
        </authorList>
    </citation>
    <scope>NUCLEOTIDE SEQUENCE [LARGE SCALE GENOMIC DNA]</scope>
    <source>
        <strain evidence="1 2">AF16</strain>
    </source>
</reference>
<gene>
    <name evidence="1" type="ORF">CBG26338</name>
    <name evidence="1" type="ORF">CBG_26338</name>
</gene>